<reference evidence="4" key="1">
    <citation type="submission" date="2016-03" db="EMBL/GenBank/DDBJ databases">
        <authorList>
            <person name="Guldener U."/>
        </authorList>
    </citation>
    <scope>NUCLEOTIDE SEQUENCE [LARGE SCALE GENOMIC DNA]</scope>
    <source>
        <strain evidence="4">04CH-RAC-A.6.1</strain>
    </source>
</reference>
<keyword evidence="4" id="KW-1185">Reference proteome</keyword>
<feature type="signal peptide" evidence="1">
    <location>
        <begin position="1"/>
        <end position="17"/>
    </location>
</feature>
<evidence type="ECO:0000313" key="3">
    <source>
        <dbReference type="EMBL" id="CZT10542.1"/>
    </source>
</evidence>
<dbReference type="Proteomes" id="UP000178912">
    <property type="component" value="Unassembled WGS sequence"/>
</dbReference>
<accession>A0A1E1LJ48</accession>
<feature type="chain" id="PRO_5009447180" description="DUF7872 domain-containing protein" evidence="1">
    <location>
        <begin position="18"/>
        <end position="403"/>
    </location>
</feature>
<dbReference type="PANTHER" id="PTHR33339:SF1">
    <property type="entry name" value="LYSM DOMAIN-CONTAINING PROTEIN"/>
    <property type="match status" value="1"/>
</dbReference>
<proteinExistence type="predicted"/>
<dbReference type="AlphaFoldDB" id="A0A1E1LJ48"/>
<organism evidence="3 4">
    <name type="scientific">Rhynchosporium agropyri</name>
    <dbReference type="NCBI Taxonomy" id="914238"/>
    <lineage>
        <taxon>Eukaryota</taxon>
        <taxon>Fungi</taxon>
        <taxon>Dikarya</taxon>
        <taxon>Ascomycota</taxon>
        <taxon>Pezizomycotina</taxon>
        <taxon>Leotiomycetes</taxon>
        <taxon>Helotiales</taxon>
        <taxon>Ploettnerulaceae</taxon>
        <taxon>Rhynchosporium</taxon>
    </lineage>
</organism>
<evidence type="ECO:0000256" key="1">
    <source>
        <dbReference type="SAM" id="SignalP"/>
    </source>
</evidence>
<dbReference type="InterPro" id="IPR057194">
    <property type="entry name" value="DUF7872"/>
</dbReference>
<evidence type="ECO:0000313" key="4">
    <source>
        <dbReference type="Proteomes" id="UP000178912"/>
    </source>
</evidence>
<dbReference type="EMBL" id="FJUX01000129">
    <property type="protein sequence ID" value="CZT10542.1"/>
    <property type="molecule type" value="Genomic_DNA"/>
</dbReference>
<sequence>MLYQSLLLTALATSVLASPVPQGQGAGADSCPAEALIPDTWKKLDIDDFLIKWVEKNYTARSNDANTIQSLASTFGAPNFFCGLDSFCNAGQPCVPIDLPGWYVMVAIQNWNSYMNGVNTAVSFASSILSLSLPGIVSDFLPKTVDNVTPLKTVFKLFNTVLGAVPATGVVGKGVSALNGGFSYLLTRFTPPPPTDKFLQWSNVGSSLAGVVTQYQDTISTTFENILHADPLAPDHEGIASILTGGSFLGVSRNFTSSDLQESVEATLTRAAIGAAISASGVYVLHFHNASPCRDDDVSVCQMNGGSNVNLVLKHPNWDEAWDTAKTLVEKYGFTKDDFLTSVASCWNSKGKTNNFDAWGDDGLPLDAKVECVFYIPVCDLEPGKLLPGASDYIEHCAQAVKL</sequence>
<evidence type="ECO:0000259" key="2">
    <source>
        <dbReference type="Pfam" id="PF25278"/>
    </source>
</evidence>
<keyword evidence="1" id="KW-0732">Signal</keyword>
<dbReference type="PANTHER" id="PTHR33339">
    <property type="entry name" value="LYSM DOMAIN-CONTAINING PROTEIN"/>
    <property type="match status" value="1"/>
</dbReference>
<name>A0A1E1LJ48_9HELO</name>
<dbReference type="OrthoDB" id="2501761at2759"/>
<dbReference type="Pfam" id="PF25278">
    <property type="entry name" value="DUF7872"/>
    <property type="match status" value="1"/>
</dbReference>
<protein>
    <recommendedName>
        <fullName evidence="2">DUF7872 domain-containing protein</fullName>
    </recommendedName>
</protein>
<feature type="domain" description="DUF7872" evidence="2">
    <location>
        <begin position="193"/>
        <end position="382"/>
    </location>
</feature>
<gene>
    <name evidence="3" type="ORF">RAG0_14982</name>
</gene>